<keyword evidence="12" id="KW-1185">Reference proteome</keyword>
<evidence type="ECO:0000256" key="8">
    <source>
        <dbReference type="ARBA" id="ARBA00023170"/>
    </source>
</evidence>
<evidence type="ECO:0000256" key="9">
    <source>
        <dbReference type="ARBA" id="ARBA00023224"/>
    </source>
</evidence>
<feature type="transmembrane region" description="Helical" evidence="10">
    <location>
        <begin position="173"/>
        <end position="192"/>
    </location>
</feature>
<accession>A0A6G1LPC2</accession>
<dbReference type="EMBL" id="SGBU01000251">
    <property type="protein sequence ID" value="KAF3054446.1"/>
    <property type="molecule type" value="Genomic_DNA"/>
</dbReference>
<sequence length="392" mass="46226">MELNMDYYYDTNRKLLSFLGQWPYQKPKEKRFFFILILTVLANVMVPQIAQFFKCEDSQCIYQTLPPYMLAIMVLVKIFTFYFNRQQIKVLTDHLFIDWDMFVNEDEREIMKRYAETGRWLTLIYASYVYISTMFFATTAFVPRILDVLFPLNTSRSAMLPYPAHYFVNEEQYFYYIFCHMIFSAALGMTGLIAHDCMLFVYIEHVCGLFAVIGFRFEHILYKQDNPKNMIIKHSVDVYSQHIMFSISAHRRVLQFAVLLESTFTISFAVQVFIVTVGMSISLVQFSMHLHDLTEAMRYLVFIIAQMFHLFCFSFQGQKLINHSLETCDKIYNSSWYKIPVNAQRLLLIVMRRSIIVSTLTAGKIYVFSLESFTTILQTSMSYFTVLSSVNE</sequence>
<evidence type="ECO:0000256" key="2">
    <source>
        <dbReference type="ARBA" id="ARBA00022475"/>
    </source>
</evidence>
<dbReference type="AlphaFoldDB" id="A0A6G1LPC2"/>
<feature type="transmembrane region" description="Helical" evidence="10">
    <location>
        <begin position="65"/>
        <end position="83"/>
    </location>
</feature>
<feature type="transmembrane region" description="Helical" evidence="10">
    <location>
        <begin position="296"/>
        <end position="316"/>
    </location>
</feature>
<reference evidence="11 12" key="1">
    <citation type="submission" date="2019-08" db="EMBL/GenBank/DDBJ databases">
        <title>High quality draft denovo assembly of Nylanderia fulva.</title>
        <authorList>
            <person name="Vargo E.L."/>
            <person name="Tarone A.M."/>
            <person name="Konganti K.R."/>
        </authorList>
    </citation>
    <scope>NUCLEOTIDE SEQUENCE [LARGE SCALE GENOMIC DNA]</scope>
    <source>
        <strain evidence="11">TAMU-Nful-2015</strain>
        <tissue evidence="11">Whole body</tissue>
    </source>
</reference>
<dbReference type="GO" id="GO:0005549">
    <property type="term" value="F:odorant binding"/>
    <property type="evidence" value="ECO:0007669"/>
    <property type="project" value="InterPro"/>
</dbReference>
<keyword evidence="4 10" id="KW-0812">Transmembrane</keyword>
<organism evidence="11 12">
    <name type="scientific">Nylanderia fulva</name>
    <dbReference type="NCBI Taxonomy" id="613905"/>
    <lineage>
        <taxon>Eukaryota</taxon>
        <taxon>Metazoa</taxon>
        <taxon>Ecdysozoa</taxon>
        <taxon>Arthropoda</taxon>
        <taxon>Hexapoda</taxon>
        <taxon>Insecta</taxon>
        <taxon>Pterygota</taxon>
        <taxon>Neoptera</taxon>
        <taxon>Endopterygota</taxon>
        <taxon>Hymenoptera</taxon>
        <taxon>Apocrita</taxon>
        <taxon>Aculeata</taxon>
        <taxon>Formicoidea</taxon>
        <taxon>Formicidae</taxon>
        <taxon>Formicinae</taxon>
        <taxon>Nylanderia</taxon>
    </lineage>
</organism>
<evidence type="ECO:0000256" key="4">
    <source>
        <dbReference type="ARBA" id="ARBA00022692"/>
    </source>
</evidence>
<evidence type="ECO:0000256" key="6">
    <source>
        <dbReference type="ARBA" id="ARBA00022989"/>
    </source>
</evidence>
<comment type="caution">
    <text evidence="11">The sequence shown here is derived from an EMBL/GenBank/DDBJ whole genome shotgun (WGS) entry which is preliminary data.</text>
</comment>
<keyword evidence="5 10" id="KW-0552">Olfaction</keyword>
<evidence type="ECO:0000256" key="3">
    <source>
        <dbReference type="ARBA" id="ARBA00022606"/>
    </source>
</evidence>
<keyword evidence="2" id="KW-1003">Cell membrane</keyword>
<dbReference type="InterPro" id="IPR004117">
    <property type="entry name" value="7tm6_olfct_rcpt"/>
</dbReference>
<feature type="transmembrane region" description="Helical" evidence="10">
    <location>
        <begin position="264"/>
        <end position="284"/>
    </location>
</feature>
<keyword evidence="8 10" id="KW-0675">Receptor</keyword>
<comment type="subcellular location">
    <subcellularLocation>
        <location evidence="1 10">Cell membrane</location>
        <topology evidence="1 10">Multi-pass membrane protein</topology>
    </subcellularLocation>
</comment>
<keyword evidence="7 10" id="KW-0472">Membrane</keyword>
<evidence type="ECO:0000313" key="12">
    <source>
        <dbReference type="Proteomes" id="UP000479987"/>
    </source>
</evidence>
<comment type="similarity">
    <text evidence="10">Belongs to the insect chemoreceptor superfamily. Heteromeric odorant receptor channel (TC 1.A.69) family.</text>
</comment>
<evidence type="ECO:0000256" key="10">
    <source>
        <dbReference type="RuleBase" id="RU351113"/>
    </source>
</evidence>
<dbReference type="Pfam" id="PF02949">
    <property type="entry name" value="7tm_6"/>
    <property type="match status" value="1"/>
</dbReference>
<dbReference type="PANTHER" id="PTHR21137:SF35">
    <property type="entry name" value="ODORANT RECEPTOR 19A-RELATED"/>
    <property type="match status" value="1"/>
</dbReference>
<dbReference type="GO" id="GO:0007165">
    <property type="term" value="P:signal transduction"/>
    <property type="evidence" value="ECO:0007669"/>
    <property type="project" value="UniProtKB-KW"/>
</dbReference>
<comment type="caution">
    <text evidence="10">Lacks conserved residue(s) required for the propagation of feature annotation.</text>
</comment>
<gene>
    <name evidence="11" type="primary">Or-155</name>
    <name evidence="11" type="synonym">Nful_v1.0-Or-155</name>
    <name evidence="11" type="ORF">NFUL_NFUL000197</name>
</gene>
<feature type="transmembrane region" description="Helical" evidence="10">
    <location>
        <begin position="32"/>
        <end position="53"/>
    </location>
</feature>
<dbReference type="GO" id="GO:0004984">
    <property type="term" value="F:olfactory receptor activity"/>
    <property type="evidence" value="ECO:0007669"/>
    <property type="project" value="InterPro"/>
</dbReference>
<keyword evidence="3 10" id="KW-0716">Sensory transduction</keyword>
<keyword evidence="6 10" id="KW-1133">Transmembrane helix</keyword>
<evidence type="ECO:0000256" key="7">
    <source>
        <dbReference type="ARBA" id="ARBA00023136"/>
    </source>
</evidence>
<proteinExistence type="inferred from homology"/>
<feature type="transmembrane region" description="Helical" evidence="10">
    <location>
        <begin position="120"/>
        <end position="142"/>
    </location>
</feature>
<protein>
    <recommendedName>
        <fullName evidence="10">Odorant receptor</fullName>
    </recommendedName>
</protein>
<evidence type="ECO:0000313" key="11">
    <source>
        <dbReference type="EMBL" id="KAF3054446.1"/>
    </source>
</evidence>
<keyword evidence="9 10" id="KW-0807">Transducer</keyword>
<dbReference type="PANTHER" id="PTHR21137">
    <property type="entry name" value="ODORANT RECEPTOR"/>
    <property type="match status" value="1"/>
</dbReference>
<name>A0A6G1LPC2_9HYME</name>
<evidence type="ECO:0000256" key="5">
    <source>
        <dbReference type="ARBA" id="ARBA00022725"/>
    </source>
</evidence>
<dbReference type="Proteomes" id="UP000479987">
    <property type="component" value="Unassembled WGS sequence"/>
</dbReference>
<evidence type="ECO:0000256" key="1">
    <source>
        <dbReference type="ARBA" id="ARBA00004651"/>
    </source>
</evidence>
<dbReference type="GO" id="GO:0005886">
    <property type="term" value="C:plasma membrane"/>
    <property type="evidence" value="ECO:0007669"/>
    <property type="project" value="UniProtKB-SubCell"/>
</dbReference>